<keyword evidence="2" id="KW-1133">Transmembrane helix</keyword>
<reference evidence="3 4" key="2">
    <citation type="submission" date="2017-02" db="EMBL/GenBank/DDBJ databases">
        <title>A genome survey and senescence transcriptome analysis in Lentinula edodes.</title>
        <authorList>
            <person name="Sakamoto Y."/>
            <person name="Nakade K."/>
            <person name="Sato S."/>
            <person name="Yoshida Y."/>
            <person name="Miyazaki K."/>
            <person name="Natsume S."/>
            <person name="Konno N."/>
        </authorList>
    </citation>
    <scope>NUCLEOTIDE SEQUENCE [LARGE SCALE GENOMIC DNA]</scope>
    <source>
        <strain evidence="3 4">NBRC 111202</strain>
    </source>
</reference>
<accession>A0A1Q3ES95</accession>
<feature type="transmembrane region" description="Helical" evidence="2">
    <location>
        <begin position="20"/>
        <end position="42"/>
    </location>
</feature>
<evidence type="ECO:0000313" key="3">
    <source>
        <dbReference type="EMBL" id="GAW10076.1"/>
    </source>
</evidence>
<sequence>MTKQKIPHRWSATFSLRSFLHISFNSSLSIIETQAVAFNMYLHQSRKTTHGSNFAISTSYLIFAFALVSFVFAAAIPGPGTLRSQRRNLLYSISHIDDSLHYELASRGTAHSSTSNPPDIEEHNAPATAQITGRNVAIVHLPNSTPQSYHSEHIQEDVTKAIGVLLKAACKKLGINPPGDVRRSFQVYGYIGKLDMKTEQYEFVVQILRGGVSGGSLGDEWIECKGRVGYWYHKNEIVVSGRVVDPKGKPIVTLNANGLLVAKPDPLPEESSGDSHKPTKMGGKKVQWADPLESHHTDSRVYNILPILGRLEATLSHTERMESSQSLPLDMYFLHHHRVVQTTNNFVIAMLYLIFTFALVPSILAAAVPSPATLDLQRRISLRSTDPVNDFRRAKLDPRGGAQSSVQTYEMIQMSDVSATETAKLMQRAVAIIHFPNPTRPSKKYYSKKAQKRAIEGTSKLLEAAMTELGIKLPDSELRKAMLVYGFIGKPDPTMAQYDFKVEFLMSVGKGEDNKGEWMDCKGRVGYIYHEGEMKVTGSILNPEGKRIVRLRKGKIFHKSLPQDLGTESHNPAEMGGKVTGVHWADNP</sequence>
<reference evidence="3 4" key="1">
    <citation type="submission" date="2016-08" db="EMBL/GenBank/DDBJ databases">
        <authorList>
            <consortium name="Lentinula edodes genome sequencing consortium"/>
            <person name="Sakamoto Y."/>
            <person name="Nakade K."/>
            <person name="Sato S."/>
            <person name="Yoshida Y."/>
            <person name="Miyazaki K."/>
            <person name="Natsume S."/>
            <person name="Konno N."/>
        </authorList>
    </citation>
    <scope>NUCLEOTIDE SEQUENCE [LARGE SCALE GENOMIC DNA]</scope>
    <source>
        <strain evidence="3 4">NBRC 111202</strain>
    </source>
</reference>
<keyword evidence="2" id="KW-0472">Membrane</keyword>
<dbReference type="AlphaFoldDB" id="A0A1Q3ES95"/>
<keyword evidence="4" id="KW-1185">Reference proteome</keyword>
<protein>
    <submittedName>
        <fullName evidence="3">Uncharacterized protein</fullName>
    </submittedName>
</protein>
<evidence type="ECO:0000256" key="1">
    <source>
        <dbReference type="SAM" id="MobiDB-lite"/>
    </source>
</evidence>
<keyword evidence="2" id="KW-0812">Transmembrane</keyword>
<dbReference type="EMBL" id="BDGU01001555">
    <property type="protein sequence ID" value="GAW10076.1"/>
    <property type="molecule type" value="Genomic_DNA"/>
</dbReference>
<proteinExistence type="predicted"/>
<name>A0A1Q3ES95_LENED</name>
<evidence type="ECO:0000256" key="2">
    <source>
        <dbReference type="SAM" id="Phobius"/>
    </source>
</evidence>
<feature type="region of interest" description="Disordered" evidence="1">
    <location>
        <begin position="562"/>
        <end position="588"/>
    </location>
</feature>
<organism evidence="3 4">
    <name type="scientific">Lentinula edodes</name>
    <name type="common">Shiitake mushroom</name>
    <name type="synonym">Lentinus edodes</name>
    <dbReference type="NCBI Taxonomy" id="5353"/>
    <lineage>
        <taxon>Eukaryota</taxon>
        <taxon>Fungi</taxon>
        <taxon>Dikarya</taxon>
        <taxon>Basidiomycota</taxon>
        <taxon>Agaricomycotina</taxon>
        <taxon>Agaricomycetes</taxon>
        <taxon>Agaricomycetidae</taxon>
        <taxon>Agaricales</taxon>
        <taxon>Marasmiineae</taxon>
        <taxon>Omphalotaceae</taxon>
        <taxon>Lentinula</taxon>
    </lineage>
</organism>
<evidence type="ECO:0000313" key="4">
    <source>
        <dbReference type="Proteomes" id="UP000188533"/>
    </source>
</evidence>
<feature type="transmembrane region" description="Helical" evidence="2">
    <location>
        <begin position="54"/>
        <end position="76"/>
    </location>
</feature>
<comment type="caution">
    <text evidence="3">The sequence shown here is derived from an EMBL/GenBank/DDBJ whole genome shotgun (WGS) entry which is preliminary data.</text>
</comment>
<feature type="region of interest" description="Disordered" evidence="1">
    <location>
        <begin position="264"/>
        <end position="283"/>
    </location>
</feature>
<dbReference type="Proteomes" id="UP000188533">
    <property type="component" value="Unassembled WGS sequence"/>
</dbReference>
<feature type="transmembrane region" description="Helical" evidence="2">
    <location>
        <begin position="346"/>
        <end position="368"/>
    </location>
</feature>
<gene>
    <name evidence="3" type="ORF">LENED_012304</name>
</gene>